<dbReference type="RefSeq" id="XP_018158645.1">
    <property type="nucleotide sequence ID" value="XM_018300795.1"/>
</dbReference>
<gene>
    <name evidence="1" type="ORF">CH63R_05820</name>
</gene>
<evidence type="ECO:0000313" key="1">
    <source>
        <dbReference type="EMBL" id="OBR10128.1"/>
    </source>
</evidence>
<comment type="caution">
    <text evidence="1">The sequence shown here is derived from an EMBL/GenBank/DDBJ whole genome shotgun (WGS) entry which is preliminary data.</text>
</comment>
<proteinExistence type="predicted"/>
<dbReference type="Proteomes" id="UP000092177">
    <property type="component" value="Chromosome 4"/>
</dbReference>
<protein>
    <submittedName>
        <fullName evidence="1">Uncharacterized protein</fullName>
    </submittedName>
</protein>
<name>A0A1B7YE86_COLHI</name>
<dbReference type="VEuPathDB" id="FungiDB:CH63R_05820"/>
<dbReference type="EMBL" id="LTAN01000004">
    <property type="protein sequence ID" value="OBR10128.1"/>
    <property type="molecule type" value="Genomic_DNA"/>
</dbReference>
<dbReference type="KEGG" id="chig:CH63R_05820"/>
<dbReference type="AlphaFoldDB" id="A0A1B7YE86"/>
<dbReference type="GeneID" id="28864902"/>
<keyword evidence="2" id="KW-1185">Reference proteome</keyword>
<reference evidence="2" key="1">
    <citation type="journal article" date="2017" name="BMC Genomics">
        <title>Gapless genome assembly of Colletotrichum higginsianum reveals chromosome structure and association of transposable elements with secondary metabolite gene clusters.</title>
        <authorList>
            <person name="Dallery J.-F."/>
            <person name="Lapalu N."/>
            <person name="Zampounis A."/>
            <person name="Pigne S."/>
            <person name="Luyten I."/>
            <person name="Amselem J."/>
            <person name="Wittenberg A.H.J."/>
            <person name="Zhou S."/>
            <person name="de Queiroz M.V."/>
            <person name="Robin G.P."/>
            <person name="Auger A."/>
            <person name="Hainaut M."/>
            <person name="Henrissat B."/>
            <person name="Kim K.-T."/>
            <person name="Lee Y.-H."/>
            <person name="Lespinet O."/>
            <person name="Schwartz D.C."/>
            <person name="Thon M.R."/>
            <person name="O'Connell R.J."/>
        </authorList>
    </citation>
    <scope>NUCLEOTIDE SEQUENCE [LARGE SCALE GENOMIC DNA]</scope>
    <source>
        <strain evidence="2">IMI 349063</strain>
    </source>
</reference>
<sequence length="105" mass="11218">MGLNPTSPRAGEIILLLSPGTDGEVDEGVPRNRSPMSITRLESVGQETYLAPKGGGGGDDRECLAQTPSTQYQAALPFLHDDTSDNENHLVEILLELVQIHDPPG</sequence>
<organism evidence="1 2">
    <name type="scientific">Colletotrichum higginsianum (strain IMI 349063)</name>
    <name type="common">Crucifer anthracnose fungus</name>
    <dbReference type="NCBI Taxonomy" id="759273"/>
    <lineage>
        <taxon>Eukaryota</taxon>
        <taxon>Fungi</taxon>
        <taxon>Dikarya</taxon>
        <taxon>Ascomycota</taxon>
        <taxon>Pezizomycotina</taxon>
        <taxon>Sordariomycetes</taxon>
        <taxon>Hypocreomycetidae</taxon>
        <taxon>Glomerellales</taxon>
        <taxon>Glomerellaceae</taxon>
        <taxon>Colletotrichum</taxon>
        <taxon>Colletotrichum destructivum species complex</taxon>
    </lineage>
</organism>
<evidence type="ECO:0000313" key="2">
    <source>
        <dbReference type="Proteomes" id="UP000092177"/>
    </source>
</evidence>
<accession>A0A1B7YE86</accession>